<keyword evidence="9" id="KW-1185">Reference proteome</keyword>
<protein>
    <recommendedName>
        <fullName evidence="7">TM2 domain-containing protein</fullName>
    </recommendedName>
</protein>
<feature type="domain" description="TM2" evidence="7">
    <location>
        <begin position="34"/>
        <end position="73"/>
    </location>
</feature>
<evidence type="ECO:0000256" key="6">
    <source>
        <dbReference type="SAM" id="Phobius"/>
    </source>
</evidence>
<dbReference type="InterPro" id="IPR007829">
    <property type="entry name" value="TM2"/>
</dbReference>
<name>A0A917BNK1_9HYPH</name>
<feature type="transmembrane region" description="Helical" evidence="6">
    <location>
        <begin position="65"/>
        <end position="82"/>
    </location>
</feature>
<evidence type="ECO:0000256" key="1">
    <source>
        <dbReference type="ARBA" id="ARBA00004141"/>
    </source>
</evidence>
<dbReference type="AlphaFoldDB" id="A0A917BNK1"/>
<evidence type="ECO:0000313" key="8">
    <source>
        <dbReference type="EMBL" id="GGF50888.1"/>
    </source>
</evidence>
<reference evidence="8" key="1">
    <citation type="journal article" date="2014" name="Int. J. Syst. Evol. Microbiol.">
        <title>Complete genome sequence of Corynebacterium casei LMG S-19264T (=DSM 44701T), isolated from a smear-ripened cheese.</title>
        <authorList>
            <consortium name="US DOE Joint Genome Institute (JGI-PGF)"/>
            <person name="Walter F."/>
            <person name="Albersmeier A."/>
            <person name="Kalinowski J."/>
            <person name="Ruckert C."/>
        </authorList>
    </citation>
    <scope>NUCLEOTIDE SEQUENCE</scope>
    <source>
        <strain evidence="8">CCM 7897</strain>
    </source>
</reference>
<reference evidence="8" key="2">
    <citation type="submission" date="2020-09" db="EMBL/GenBank/DDBJ databases">
        <authorList>
            <person name="Sun Q."/>
            <person name="Sedlacek I."/>
        </authorList>
    </citation>
    <scope>NUCLEOTIDE SEQUENCE</scope>
    <source>
        <strain evidence="8">CCM 7897</strain>
    </source>
</reference>
<accession>A0A917BNK1</accession>
<keyword evidence="3 6" id="KW-1133">Transmembrane helix</keyword>
<dbReference type="Proteomes" id="UP000606044">
    <property type="component" value="Unassembled WGS sequence"/>
</dbReference>
<dbReference type="Pfam" id="PF05154">
    <property type="entry name" value="TM2"/>
    <property type="match status" value="1"/>
</dbReference>
<dbReference type="GO" id="GO:0016020">
    <property type="term" value="C:membrane"/>
    <property type="evidence" value="ECO:0007669"/>
    <property type="project" value="UniProtKB-SubCell"/>
</dbReference>
<evidence type="ECO:0000256" key="3">
    <source>
        <dbReference type="ARBA" id="ARBA00022989"/>
    </source>
</evidence>
<feature type="region of interest" description="Disordered" evidence="5">
    <location>
        <begin position="1"/>
        <end position="31"/>
    </location>
</feature>
<evidence type="ECO:0000256" key="4">
    <source>
        <dbReference type="ARBA" id="ARBA00023136"/>
    </source>
</evidence>
<evidence type="ECO:0000256" key="5">
    <source>
        <dbReference type="SAM" id="MobiDB-lite"/>
    </source>
</evidence>
<comment type="caution">
    <text evidence="8">The sequence shown here is derived from an EMBL/GenBank/DDBJ whole genome shotgun (WGS) entry which is preliminary data.</text>
</comment>
<keyword evidence="2 6" id="KW-0812">Transmembrane</keyword>
<organism evidence="8 9">
    <name type="scientific">Azorhizobium oxalatiphilum</name>
    <dbReference type="NCBI Taxonomy" id="980631"/>
    <lineage>
        <taxon>Bacteria</taxon>
        <taxon>Pseudomonadati</taxon>
        <taxon>Pseudomonadota</taxon>
        <taxon>Alphaproteobacteria</taxon>
        <taxon>Hyphomicrobiales</taxon>
        <taxon>Xanthobacteraceae</taxon>
        <taxon>Azorhizobium</taxon>
    </lineage>
</organism>
<gene>
    <name evidence="8" type="ORF">GCM10007301_07870</name>
</gene>
<evidence type="ECO:0000313" key="9">
    <source>
        <dbReference type="Proteomes" id="UP000606044"/>
    </source>
</evidence>
<evidence type="ECO:0000256" key="2">
    <source>
        <dbReference type="ARBA" id="ARBA00022692"/>
    </source>
</evidence>
<feature type="transmembrane region" description="Helical" evidence="6">
    <location>
        <begin position="38"/>
        <end position="58"/>
    </location>
</feature>
<sequence>MVRIPNAGSRNTYSLDAPAPPDSTARPSAWGSGQKSMLIAYLLHLMGGGGIFGFHRFYLGYTRSAQIQAALGATTLLLPLIIRSNDFQLFLLPPAMVWYIADLFLIPRMVRARNGDAGTR</sequence>
<comment type="subcellular location">
    <subcellularLocation>
        <location evidence="1">Membrane</location>
        <topology evidence="1">Multi-pass membrane protein</topology>
    </subcellularLocation>
</comment>
<dbReference type="EMBL" id="BMCT01000001">
    <property type="protein sequence ID" value="GGF50888.1"/>
    <property type="molecule type" value="Genomic_DNA"/>
</dbReference>
<keyword evidence="4 6" id="KW-0472">Membrane</keyword>
<feature type="transmembrane region" description="Helical" evidence="6">
    <location>
        <begin position="88"/>
        <end position="106"/>
    </location>
</feature>
<proteinExistence type="predicted"/>
<evidence type="ECO:0000259" key="7">
    <source>
        <dbReference type="Pfam" id="PF05154"/>
    </source>
</evidence>